<comment type="pathway">
    <text evidence="1 7">Cell wall biogenesis; peptidoglycan biosynthesis.</text>
</comment>
<evidence type="ECO:0000256" key="5">
    <source>
        <dbReference type="ARBA" id="ARBA00022984"/>
    </source>
</evidence>
<dbReference type="PANTHER" id="PTHR38589:SF1">
    <property type="entry name" value="BLR0621 PROTEIN"/>
    <property type="match status" value="1"/>
</dbReference>
<comment type="caution">
    <text evidence="9">The sequence shown here is derived from an EMBL/GenBank/DDBJ whole genome shotgun (WGS) entry which is preliminary data.</text>
</comment>
<sequence length="172" mass="19733">MAGRLRVIARTGDRRRGWLILDGRAMPVALGRGGIRADKREGDGATPRGIWHPRELRYRADHGLRPATHLPVRRTRREDGWCDDPADGRYNRPVRLPFRASHEEMWRADALYDLVVVLDHNERPRQAKRGSAVFLHLARPGFEPTAGCVAFRRADLRRLLARLGPRTRIEIV</sequence>
<reference evidence="10" key="2">
    <citation type="submission" date="2023-07" db="EMBL/GenBank/DDBJ databases">
        <title>Ancylobacter moscoviensis sp. nov., facultatively methylotrophic bacteria from activated sludge and the reclassification of Starkeya novella (Starkey 1934) Kelly et al. 2000 as Ancylobacter novellus comb. nov., Starkeya koreensis Im et al. 2006 as Ancylobacter koreensis comb.nov., Angulomicrobium tetraedrale Vasil'eva et al. 1986 as Ancylobacter tetraedralis comb. nov., Angulomicrobium amanitiforme Fritz et al. 2004 as Ancylobacter amanitiformis comb. nov. and Methylorhabdus multivorans Doronina et al. 1996 as Ancylobacter multivorans comb. nov. and emended description of the genus Ancylobacter.</title>
        <authorList>
            <person name="Doronina N."/>
            <person name="Chemodurova A."/>
            <person name="Grouzdev D."/>
            <person name="Koziaeva V."/>
            <person name="Shi W."/>
            <person name="Wu L."/>
            <person name="Kaparullina E."/>
        </authorList>
    </citation>
    <scope>NUCLEOTIDE SEQUENCE [LARGE SCALE GENOMIC DNA]</scope>
    <source>
        <strain evidence="10">Jip08</strain>
    </source>
</reference>
<accession>A0ABT0DHK4</accession>
<evidence type="ECO:0000256" key="3">
    <source>
        <dbReference type="ARBA" id="ARBA00022679"/>
    </source>
</evidence>
<feature type="active site" description="Proton donor/acceptor" evidence="7">
    <location>
        <position position="136"/>
    </location>
</feature>
<keyword evidence="10" id="KW-1185">Reference proteome</keyword>
<organism evidence="9 10">
    <name type="scientific">Ancylobacter koreensis</name>
    <dbReference type="NCBI Taxonomy" id="266121"/>
    <lineage>
        <taxon>Bacteria</taxon>
        <taxon>Pseudomonadati</taxon>
        <taxon>Pseudomonadota</taxon>
        <taxon>Alphaproteobacteria</taxon>
        <taxon>Hyphomicrobiales</taxon>
        <taxon>Xanthobacteraceae</taxon>
        <taxon>Ancylobacter</taxon>
    </lineage>
</organism>
<protein>
    <submittedName>
        <fullName evidence="9">L,D-transpeptidase family protein</fullName>
    </submittedName>
</protein>
<dbReference type="PROSITE" id="PS52029">
    <property type="entry name" value="LD_TPASE"/>
    <property type="match status" value="1"/>
</dbReference>
<name>A0ABT0DHK4_9HYPH</name>
<dbReference type="InterPro" id="IPR038063">
    <property type="entry name" value="Transpep_catalytic_dom"/>
</dbReference>
<dbReference type="PANTHER" id="PTHR38589">
    <property type="entry name" value="BLR0621 PROTEIN"/>
    <property type="match status" value="1"/>
</dbReference>
<feature type="active site" description="Nucleophile" evidence="7">
    <location>
        <position position="148"/>
    </location>
</feature>
<dbReference type="Proteomes" id="UP001202867">
    <property type="component" value="Unassembled WGS sequence"/>
</dbReference>
<gene>
    <name evidence="9" type="ORF">MWN33_01850</name>
</gene>
<dbReference type="InterPro" id="IPR005490">
    <property type="entry name" value="LD_TPept_cat_dom"/>
</dbReference>
<evidence type="ECO:0000256" key="7">
    <source>
        <dbReference type="PROSITE-ProRule" id="PRU01373"/>
    </source>
</evidence>
<dbReference type="CDD" id="cd16913">
    <property type="entry name" value="YkuD_like"/>
    <property type="match status" value="1"/>
</dbReference>
<evidence type="ECO:0000313" key="10">
    <source>
        <dbReference type="Proteomes" id="UP001202867"/>
    </source>
</evidence>
<comment type="similarity">
    <text evidence="2">Belongs to the YkuD family.</text>
</comment>
<proteinExistence type="inferred from homology"/>
<feature type="domain" description="L,D-TPase catalytic" evidence="8">
    <location>
        <begin position="1"/>
        <end position="172"/>
    </location>
</feature>
<keyword evidence="6 7" id="KW-0961">Cell wall biogenesis/degradation</keyword>
<evidence type="ECO:0000259" key="8">
    <source>
        <dbReference type="PROSITE" id="PS52029"/>
    </source>
</evidence>
<evidence type="ECO:0000256" key="6">
    <source>
        <dbReference type="ARBA" id="ARBA00023316"/>
    </source>
</evidence>
<evidence type="ECO:0000256" key="2">
    <source>
        <dbReference type="ARBA" id="ARBA00005992"/>
    </source>
</evidence>
<evidence type="ECO:0000256" key="1">
    <source>
        <dbReference type="ARBA" id="ARBA00004752"/>
    </source>
</evidence>
<dbReference type="EMBL" id="JALKCG010000001">
    <property type="protein sequence ID" value="MCK0206768.1"/>
    <property type="molecule type" value="Genomic_DNA"/>
</dbReference>
<keyword evidence="3" id="KW-0808">Transferase</keyword>
<reference evidence="9 10" key="1">
    <citation type="submission" date="2022-04" db="EMBL/GenBank/DDBJ databases">
        <authorList>
            <person name="Grouzdev D.S."/>
            <person name="Pantiukh K.S."/>
            <person name="Krutkina M.S."/>
        </authorList>
    </citation>
    <scope>NUCLEOTIDE SEQUENCE [LARGE SCALE GENOMIC DNA]</scope>
    <source>
        <strain evidence="9 10">Jip08</strain>
    </source>
</reference>
<dbReference type="Pfam" id="PF03734">
    <property type="entry name" value="YkuD"/>
    <property type="match status" value="1"/>
</dbReference>
<dbReference type="SUPFAM" id="SSF141523">
    <property type="entry name" value="L,D-transpeptidase catalytic domain-like"/>
    <property type="match status" value="1"/>
</dbReference>
<evidence type="ECO:0000256" key="4">
    <source>
        <dbReference type="ARBA" id="ARBA00022960"/>
    </source>
</evidence>
<evidence type="ECO:0000313" key="9">
    <source>
        <dbReference type="EMBL" id="MCK0206768.1"/>
    </source>
</evidence>
<keyword evidence="5 7" id="KW-0573">Peptidoglycan synthesis</keyword>
<keyword evidence="4 7" id="KW-0133">Cell shape</keyword>